<dbReference type="Gene3D" id="3.40.50.300">
    <property type="entry name" value="P-loop containing nucleotide triphosphate hydrolases"/>
    <property type="match status" value="2"/>
</dbReference>
<keyword evidence="5 14" id="KW-0347">Helicase</keyword>
<dbReference type="InterPro" id="IPR014001">
    <property type="entry name" value="Helicase_ATP-bd"/>
</dbReference>
<keyword evidence="4 9" id="KW-0378">Hydrolase</keyword>
<keyword evidence="1 9" id="KW-0963">Cytoplasm</keyword>
<dbReference type="Gene3D" id="3.90.1150.50">
    <property type="entry name" value="Transcription-repair-coupling factor, D7 domain"/>
    <property type="match status" value="1"/>
</dbReference>
<dbReference type="AlphaFoldDB" id="A0A347VTU7"/>
<dbReference type="SMART" id="SM00982">
    <property type="entry name" value="TRCF"/>
    <property type="match status" value="1"/>
</dbReference>
<evidence type="ECO:0000256" key="2">
    <source>
        <dbReference type="ARBA" id="ARBA00022741"/>
    </source>
</evidence>
<dbReference type="GO" id="GO:0000716">
    <property type="term" value="P:transcription-coupled nucleotide-excision repair, DNA damage recognition"/>
    <property type="evidence" value="ECO:0007669"/>
    <property type="project" value="UniProtKB-UniRule"/>
</dbReference>
<dbReference type="InterPro" id="IPR036101">
    <property type="entry name" value="CarD-like/TRCF_RID_sf"/>
</dbReference>
<dbReference type="InterPro" id="IPR011545">
    <property type="entry name" value="DEAD/DEAH_box_helicase_dom"/>
</dbReference>
<dbReference type="HAMAP" id="MF_00969">
    <property type="entry name" value="TRCF"/>
    <property type="match status" value="1"/>
</dbReference>
<dbReference type="PANTHER" id="PTHR47964:SF1">
    <property type="entry name" value="ATP-DEPENDENT DNA HELICASE HOMOLOG RECG, CHLOROPLASTIC"/>
    <property type="match status" value="1"/>
</dbReference>
<evidence type="ECO:0000256" key="5">
    <source>
        <dbReference type="ARBA" id="ARBA00022806"/>
    </source>
</evidence>
<dbReference type="SUPFAM" id="SSF52540">
    <property type="entry name" value="P-loop containing nucleoside triphosphate hydrolases"/>
    <property type="match status" value="2"/>
</dbReference>
<comment type="subcellular location">
    <subcellularLocation>
        <location evidence="9">Cytoplasm</location>
    </subcellularLocation>
</comment>
<dbReference type="InterPro" id="IPR005118">
    <property type="entry name" value="TRCF_C"/>
</dbReference>
<dbReference type="SMART" id="SM00490">
    <property type="entry name" value="HELICc"/>
    <property type="match status" value="1"/>
</dbReference>
<dbReference type="SUPFAM" id="SSF141259">
    <property type="entry name" value="CarD-like"/>
    <property type="match status" value="1"/>
</dbReference>
<evidence type="ECO:0000256" key="8">
    <source>
        <dbReference type="ARBA" id="ARBA00023204"/>
    </source>
</evidence>
<dbReference type="PROSITE" id="PS51194">
    <property type="entry name" value="HELICASE_CTER"/>
    <property type="match status" value="1"/>
</dbReference>
<evidence type="ECO:0000313" key="14">
    <source>
        <dbReference type="EMBL" id="TLD94612.1"/>
    </source>
</evidence>
<dbReference type="Gene3D" id="2.40.10.170">
    <property type="match status" value="1"/>
</dbReference>
<dbReference type="Pfam" id="PF17757">
    <property type="entry name" value="UvrB_inter"/>
    <property type="match status" value="1"/>
</dbReference>
<dbReference type="Gene3D" id="3.40.50.11180">
    <property type="match status" value="1"/>
</dbReference>
<comment type="similarity">
    <text evidence="9">In the C-terminal section; belongs to the helicase family. RecG subfamily.</text>
</comment>
<keyword evidence="15" id="KW-1185">Reference proteome</keyword>
<dbReference type="Proteomes" id="UP000029714">
    <property type="component" value="Unassembled WGS sequence"/>
</dbReference>
<dbReference type="SMART" id="SM01058">
    <property type="entry name" value="CarD_TRCF"/>
    <property type="match status" value="1"/>
</dbReference>
<accession>A0A347VTU7</accession>
<dbReference type="InterPro" id="IPR037235">
    <property type="entry name" value="TRCF-like_C_D7"/>
</dbReference>
<evidence type="ECO:0000256" key="9">
    <source>
        <dbReference type="HAMAP-Rule" id="MF_00969"/>
    </source>
</evidence>
<dbReference type="GO" id="GO:0006355">
    <property type="term" value="P:regulation of DNA-templated transcription"/>
    <property type="evidence" value="ECO:0007669"/>
    <property type="project" value="UniProtKB-UniRule"/>
</dbReference>
<gene>
    <name evidence="9" type="primary">mfd</name>
    <name evidence="13" type="ORF">DCO61_12325</name>
    <name evidence="14" type="ORF">LS64_005100</name>
</gene>
<sequence>MSNFSPSKVTSLESNNLNTNKVIESKSIFSLPKKDSKDFKPKIIICSSEEIELAYNALSFILDSKKVIESVTNNDKNSTQTPKNLTPTHRPTFDKNKKQKVLKLPDIRLSPFSNTQTFYEEFKELFATLTQWYERDESQILITTPHTISNFLPPKELLSTFTLHLNQNITPDSIAQKLMNYGYERVEIVEMQGEFSLRGDILDIFIPSESPTFESQNTQESEQNPVRISFFDTEIESIRYFDLQTQLSQKEELKSIKISPALFSLDSKNSEFIESKLDEMVQNEQILKPEASIANFAFWFLESLNGVNFLAKYPHIFTPLALKEYKENLEFINQNLIPQNSQKVSIFNTNVESKDMDLITFNHLSNTFSLNENKQIYLLSPSVTLFKSSLEALNFEPKAITNIESRFQDSKLFSYKITESNTYKNLNLYLTPYYFNINTKEKMFISLEKPLKTQKRRVKLDIDSLKVGEFICHSEYGIGVFECIKQVDIMGATQDFLSIIYANDDRLLLPVANLNLIEKYSAYDTAIKLDRLGKGSFAKLKDSIKEKLLAIANEIVRVQALRDLSKGVYIEIETPSKLLAYKNFESRRGFELTKDQEAAINAGLSDFKSGRVMDRILNGDVGFGKSEVAMSLAYAAALNGYVTIVLVPTTLLCNQHFDTFSERFEGLEIPDSLRGGRAGIDIESNLDSTSQTPTHHPIKESTQNKKIKVAKIDRFTTAKEKQNLQDSIKKGETQIIIGTHALFNLEITNLGLIVIDEEHKFGVKQKEIFKEKGLNTHLLSMSATPIPRTLNMAYSKIKSISEIKTPPFFKQDSKTFVKLKSDTLLKEIITRELRRGGQVFYIFNNIAKINTIKTHLESLLPNLKILVLHSKIPPKDTEQGMIDFLHKKYDVLLCTSIVESGIHLPNANSIIIDNAHNFGIADLHQLRGRVGRGKNVGYCYLLASENINEDSTKRLLSLEKNSYLGSGAALAYHDLEIRGGGNLLGSAQSGHIKQVGFGMYVRLLEETLQSLTQSGVSENKVDIKLSVSAFLNDNLINSERLRLELYRRLSLAKSESEVREIEREIEERFGRLDTYSLQFLEIIIIKILAMSVGVKAISNAGANIAITMNDNSRKYLTADTKDEDDILICVKKFLKGEIGKR</sequence>
<dbReference type="PROSITE" id="PS51192">
    <property type="entry name" value="HELICASE_ATP_BIND_1"/>
    <property type="match status" value="1"/>
</dbReference>
<comment type="function">
    <text evidence="9">Couples transcription and DNA repair by recognizing RNA polymerase (RNAP) stalled at DNA lesions. Mediates ATP-dependent release of RNAP and its truncated transcript from the DNA, and recruitment of nucleotide excision repair machinery to the damaged site.</text>
</comment>
<name>A0A347VTU7_9HELI</name>
<dbReference type="EMBL" id="QBIU01000002">
    <property type="protein sequence ID" value="MWV70745.1"/>
    <property type="molecule type" value="Genomic_DNA"/>
</dbReference>
<feature type="region of interest" description="Disordered" evidence="10">
    <location>
        <begin position="73"/>
        <end position="92"/>
    </location>
</feature>
<keyword evidence="2 9" id="KW-0547">Nucleotide-binding</keyword>
<dbReference type="Gene3D" id="3.30.2060.10">
    <property type="entry name" value="Penicillin-binding protein 1b domain"/>
    <property type="match status" value="1"/>
</dbReference>
<dbReference type="GO" id="GO:0005737">
    <property type="term" value="C:cytoplasm"/>
    <property type="evidence" value="ECO:0007669"/>
    <property type="project" value="UniProtKB-SubCell"/>
</dbReference>
<dbReference type="InterPro" id="IPR027417">
    <property type="entry name" value="P-loop_NTPase"/>
</dbReference>
<evidence type="ECO:0000313" key="16">
    <source>
        <dbReference type="Proteomes" id="UP000477070"/>
    </source>
</evidence>
<feature type="domain" description="Helicase ATP-binding" evidence="11">
    <location>
        <begin position="606"/>
        <end position="803"/>
    </location>
</feature>
<reference evidence="14 15" key="1">
    <citation type="journal article" date="2014" name="Genome Announc.">
        <title>Draft genome sequences of eight enterohepatic helicobacter species isolated from both laboratory and wild rodents.</title>
        <authorList>
            <person name="Sheh A."/>
            <person name="Shen Z."/>
            <person name="Fox J.G."/>
        </authorList>
    </citation>
    <scope>NUCLEOTIDE SEQUENCE [LARGE SCALE GENOMIC DNA]</scope>
    <source>
        <strain evidence="14 15">MIT 97-6194</strain>
    </source>
</reference>
<dbReference type="InterPro" id="IPR004576">
    <property type="entry name" value="Mfd"/>
</dbReference>
<evidence type="ECO:0000256" key="3">
    <source>
        <dbReference type="ARBA" id="ARBA00022763"/>
    </source>
</evidence>
<evidence type="ECO:0000256" key="1">
    <source>
        <dbReference type="ARBA" id="ARBA00022490"/>
    </source>
</evidence>
<keyword evidence="8 9" id="KW-0234">DNA repair</keyword>
<evidence type="ECO:0000256" key="6">
    <source>
        <dbReference type="ARBA" id="ARBA00022840"/>
    </source>
</evidence>
<reference evidence="14 15" key="2">
    <citation type="journal article" date="2016" name="Infect. Immun.">
        <title>Helicobacter saguini, a Novel Helicobacter Isolated from Cotton-Top Tamarins with Ulcerative Colitis, Has Proinflammatory Properties and Induces Typhlocolitis and Dysplasia in Gnotobiotic IL-10-/- Mice.</title>
        <authorList>
            <person name="Shen Z."/>
            <person name="Mannion A."/>
            <person name="Whary M.T."/>
            <person name="Muthupalani S."/>
            <person name="Sheh A."/>
            <person name="Feng Y."/>
            <person name="Gong G."/>
            <person name="Vandamme P."/>
            <person name="Holcombe H.R."/>
            <person name="Paster B.J."/>
            <person name="Fox J.G."/>
        </authorList>
    </citation>
    <scope>NUCLEOTIDE SEQUENCE [LARGE SCALE GENOMIC DNA]</scope>
    <source>
        <strain evidence="14 15">MIT 97-6194</strain>
    </source>
</reference>
<reference evidence="14" key="3">
    <citation type="submission" date="2018-04" db="EMBL/GenBank/DDBJ databases">
        <authorList>
            <person name="Sheh A."/>
            <person name="Shen Z."/>
            <person name="Mannion A.J."/>
            <person name="Fox J.G."/>
        </authorList>
    </citation>
    <scope>NUCLEOTIDE SEQUENCE</scope>
    <source>
        <strain evidence="14">MIT 97-6194</strain>
    </source>
</reference>
<evidence type="ECO:0000313" key="15">
    <source>
        <dbReference type="Proteomes" id="UP000029714"/>
    </source>
</evidence>
<dbReference type="Pfam" id="PF03461">
    <property type="entry name" value="TRCF"/>
    <property type="match status" value="1"/>
</dbReference>
<evidence type="ECO:0000259" key="11">
    <source>
        <dbReference type="PROSITE" id="PS51192"/>
    </source>
</evidence>
<dbReference type="GO" id="GO:0005524">
    <property type="term" value="F:ATP binding"/>
    <property type="evidence" value="ECO:0007669"/>
    <property type="project" value="UniProtKB-UniRule"/>
</dbReference>
<evidence type="ECO:0000313" key="13">
    <source>
        <dbReference type="EMBL" id="MWV70745.1"/>
    </source>
</evidence>
<evidence type="ECO:0000259" key="12">
    <source>
        <dbReference type="PROSITE" id="PS51194"/>
    </source>
</evidence>
<dbReference type="InterPro" id="IPR001650">
    <property type="entry name" value="Helicase_C-like"/>
</dbReference>
<organism evidence="14 15">
    <name type="scientific">Helicobacter saguini</name>
    <dbReference type="NCBI Taxonomy" id="1548018"/>
    <lineage>
        <taxon>Bacteria</taxon>
        <taxon>Pseudomonadati</taxon>
        <taxon>Campylobacterota</taxon>
        <taxon>Epsilonproteobacteria</taxon>
        <taxon>Campylobacterales</taxon>
        <taxon>Helicobacteraceae</taxon>
        <taxon>Helicobacter</taxon>
    </lineage>
</organism>
<dbReference type="Pfam" id="PF02559">
    <property type="entry name" value="CarD_TRCF_RID"/>
    <property type="match status" value="1"/>
</dbReference>
<dbReference type="GO" id="GO:0016787">
    <property type="term" value="F:hydrolase activity"/>
    <property type="evidence" value="ECO:0007669"/>
    <property type="project" value="UniProtKB-KW"/>
</dbReference>
<reference evidence="13 16" key="4">
    <citation type="submission" date="2019-12" db="EMBL/GenBank/DDBJ databases">
        <title>Multi-Generational Helicobacter saguini Isolates.</title>
        <authorList>
            <person name="Mannion A."/>
            <person name="Shen Z."/>
            <person name="Fox J.G."/>
        </authorList>
    </citation>
    <scope>NUCLEOTIDE SEQUENCE [LARGE SCALE GENOMIC DNA]</scope>
    <source>
        <strain evidence="13">16-048</strain>
        <strain evidence="16">16-048 (F4)</strain>
    </source>
</reference>
<keyword evidence="7 9" id="KW-0238">DNA-binding</keyword>
<feature type="domain" description="Helicase C-terminal" evidence="12">
    <location>
        <begin position="824"/>
        <end position="976"/>
    </location>
</feature>
<dbReference type="PANTHER" id="PTHR47964">
    <property type="entry name" value="ATP-DEPENDENT DNA HELICASE HOMOLOG RECG, CHLOROPLASTIC"/>
    <property type="match status" value="1"/>
</dbReference>
<dbReference type="EC" id="3.6.4.-" evidence="9"/>
<dbReference type="EMBL" id="JRMP02000006">
    <property type="protein sequence ID" value="TLD94612.1"/>
    <property type="molecule type" value="Genomic_DNA"/>
</dbReference>
<keyword evidence="3 9" id="KW-0227">DNA damage</keyword>
<dbReference type="OrthoDB" id="9804325at2"/>
<dbReference type="GO" id="GO:0003678">
    <property type="term" value="F:DNA helicase activity"/>
    <property type="evidence" value="ECO:0007669"/>
    <property type="project" value="TreeGrafter"/>
</dbReference>
<keyword evidence="6 9" id="KW-0067">ATP-binding</keyword>
<feature type="compositionally biased region" description="Polar residues" evidence="10">
    <location>
        <begin position="73"/>
        <end position="89"/>
    </location>
</feature>
<dbReference type="Proteomes" id="UP000477070">
    <property type="component" value="Unassembled WGS sequence"/>
</dbReference>
<evidence type="ECO:0000256" key="4">
    <source>
        <dbReference type="ARBA" id="ARBA00022801"/>
    </source>
</evidence>
<dbReference type="InterPro" id="IPR047112">
    <property type="entry name" value="RecG/Mfd"/>
</dbReference>
<dbReference type="InterPro" id="IPR003711">
    <property type="entry name" value="CarD-like/TRCF_RID"/>
</dbReference>
<dbReference type="SMART" id="SM00487">
    <property type="entry name" value="DEXDc"/>
    <property type="match status" value="1"/>
</dbReference>
<dbReference type="Pfam" id="PF00271">
    <property type="entry name" value="Helicase_C"/>
    <property type="match status" value="1"/>
</dbReference>
<evidence type="ECO:0000256" key="7">
    <source>
        <dbReference type="ARBA" id="ARBA00023125"/>
    </source>
</evidence>
<comment type="similarity">
    <text evidence="9">In the N-terminal section; belongs to the UvrB family.</text>
</comment>
<evidence type="ECO:0000256" key="10">
    <source>
        <dbReference type="SAM" id="MobiDB-lite"/>
    </source>
</evidence>
<dbReference type="Pfam" id="PF00270">
    <property type="entry name" value="DEAD"/>
    <property type="match status" value="1"/>
</dbReference>
<dbReference type="InterPro" id="IPR041471">
    <property type="entry name" value="UvrB_inter"/>
</dbReference>
<dbReference type="GO" id="GO:0003684">
    <property type="term" value="F:damaged DNA binding"/>
    <property type="evidence" value="ECO:0007669"/>
    <property type="project" value="InterPro"/>
</dbReference>
<comment type="caution">
    <text evidence="14">The sequence shown here is derived from an EMBL/GenBank/DDBJ whole genome shotgun (WGS) entry which is preliminary data.</text>
</comment>
<dbReference type="SUPFAM" id="SSF143517">
    <property type="entry name" value="TRCF domain-like"/>
    <property type="match status" value="1"/>
</dbReference>
<proteinExistence type="inferred from homology"/>
<protein>
    <recommendedName>
        <fullName evidence="9">Transcription-repair-coupling factor</fullName>
        <shortName evidence="9">TRCF</shortName>
        <ecNumber evidence="9">3.6.4.-</ecNumber>
    </recommendedName>
</protein>